<gene>
    <name evidence="2" type="ORF">SAMN04515668_0475</name>
</gene>
<evidence type="ECO:0000313" key="2">
    <source>
        <dbReference type="EMBL" id="SFP82377.1"/>
    </source>
</evidence>
<dbReference type="InterPro" id="IPR007296">
    <property type="entry name" value="DUF403"/>
</dbReference>
<dbReference type="OrthoDB" id="9803532at2"/>
<feature type="domain" description="DUF403" evidence="1">
    <location>
        <begin position="1"/>
        <end position="309"/>
    </location>
</feature>
<name>A0A1I5TI89_HYMAR</name>
<accession>A0A1I5TI89</accession>
<protein>
    <submittedName>
        <fullName evidence="2">Uncharacterized conserved protein, Alpha-E superfamily</fullName>
    </submittedName>
</protein>
<keyword evidence="3" id="KW-1185">Reference proteome</keyword>
<sequence length="312" mass="36028">MLSRVADTIYWLARYMDRTQAMLQVIRTHYQASQDSPSEFSWRSLLYSYGGSLTLEEVGAMERDTPRVLERIILDKDNPTSAYNSVLQARENARAVQDHITQEVWHCLNSFYHAIREGEIPEQIRFGDPLSGIDALMRHGLVFIGAVQNTMPRDESYGYLNLGKLLERALQTTDTLRVQWLNVAAQPLPEREVPQLRYLVHSMSGQELYLKTYRGNFNPDSVLQFVLHNAYFTHSLHSCLNRLSWYFERLKSDSLPESHQKLEFLIGRLANQVKYTDASARNPQQLNEFLLDTRKELLNIAVALGKNYLGKS</sequence>
<dbReference type="PANTHER" id="PTHR34595:SF7">
    <property type="entry name" value="SLL1039 PROTEIN"/>
    <property type="match status" value="1"/>
</dbReference>
<dbReference type="RefSeq" id="WP_092668555.1">
    <property type="nucleotide sequence ID" value="NZ_FOXS01000001.1"/>
</dbReference>
<dbReference type="EMBL" id="FOXS01000001">
    <property type="protein sequence ID" value="SFP82377.1"/>
    <property type="molecule type" value="Genomic_DNA"/>
</dbReference>
<reference evidence="3" key="1">
    <citation type="submission" date="2016-10" db="EMBL/GenBank/DDBJ databases">
        <authorList>
            <person name="Varghese N."/>
            <person name="Submissions S."/>
        </authorList>
    </citation>
    <scope>NUCLEOTIDE SEQUENCE [LARGE SCALE GENOMIC DNA]</scope>
    <source>
        <strain evidence="3">OR362-8,ATCC BAA-1266,JCM 13504</strain>
    </source>
</reference>
<dbReference type="AlphaFoldDB" id="A0A1I5TI89"/>
<evidence type="ECO:0000259" key="1">
    <source>
        <dbReference type="Pfam" id="PF04168"/>
    </source>
</evidence>
<evidence type="ECO:0000313" key="3">
    <source>
        <dbReference type="Proteomes" id="UP000199029"/>
    </source>
</evidence>
<dbReference type="Proteomes" id="UP000199029">
    <property type="component" value="Unassembled WGS sequence"/>
</dbReference>
<dbReference type="PANTHER" id="PTHR34595">
    <property type="entry name" value="BLR5612 PROTEIN"/>
    <property type="match status" value="1"/>
</dbReference>
<dbReference type="STRING" id="1227077.SAMN04515668_0475"/>
<dbReference type="Pfam" id="PF04168">
    <property type="entry name" value="Alpha-E"/>
    <property type="match status" value="1"/>
</dbReference>
<dbReference type="InterPro" id="IPR051680">
    <property type="entry name" value="ATP-dep_Glu-Cys_Ligase-2"/>
</dbReference>
<organism evidence="2 3">
    <name type="scientific">Hymenobacter arizonensis</name>
    <name type="common">Siccationidurans arizonensis</name>
    <dbReference type="NCBI Taxonomy" id="1227077"/>
    <lineage>
        <taxon>Bacteria</taxon>
        <taxon>Pseudomonadati</taxon>
        <taxon>Bacteroidota</taxon>
        <taxon>Cytophagia</taxon>
        <taxon>Cytophagales</taxon>
        <taxon>Hymenobacteraceae</taxon>
        <taxon>Hymenobacter</taxon>
    </lineage>
</organism>
<proteinExistence type="predicted"/>